<evidence type="ECO:0000256" key="1">
    <source>
        <dbReference type="SAM" id="Phobius"/>
    </source>
</evidence>
<feature type="transmembrane region" description="Helical" evidence="1">
    <location>
        <begin position="85"/>
        <end position="108"/>
    </location>
</feature>
<dbReference type="EMBL" id="CP041742">
    <property type="protein sequence ID" value="QDQ73371.1"/>
    <property type="molecule type" value="Genomic_DNA"/>
</dbReference>
<keyword evidence="3" id="KW-1185">Reference proteome</keyword>
<dbReference type="RefSeq" id="WP_143878884.1">
    <property type="nucleotide sequence ID" value="NZ_BAABLZ010000001.1"/>
</dbReference>
<feature type="transmembrane region" description="Helical" evidence="1">
    <location>
        <begin position="120"/>
        <end position="143"/>
    </location>
</feature>
<reference evidence="2 3" key="1">
    <citation type="submission" date="2019-07" db="EMBL/GenBank/DDBJ databases">
        <title>Lysobacter weifangensis sp. nov., isolated from bensulfuron-methyl contaminated farmland soil.</title>
        <authorList>
            <person name="Zhao H."/>
        </authorList>
    </citation>
    <scope>NUCLEOTIDE SEQUENCE [LARGE SCALE GENOMIC DNA]</scope>
    <source>
        <strain evidence="2 3">CC-Bw-6</strain>
    </source>
</reference>
<keyword evidence="1" id="KW-0472">Membrane</keyword>
<dbReference type="AlphaFoldDB" id="A0A516V4B2"/>
<sequence>MRQIAEFFRSLTGPAWLCLAVAFAGLLSSVYAWLPLSSHPARLPLYLSLAAMAAGLIAFASLAGHHIITWEHRKAPQPKIRLPRGFWIAALAALTYFLAVFLGTFAIYPHGIDLGSSVNLRIASAAALFFGTSALGFTQWAGLRVRALQAAA</sequence>
<evidence type="ECO:0000313" key="2">
    <source>
        <dbReference type="EMBL" id="QDQ73371.1"/>
    </source>
</evidence>
<dbReference type="Proteomes" id="UP000315891">
    <property type="component" value="Chromosome"/>
</dbReference>
<evidence type="ECO:0000313" key="3">
    <source>
        <dbReference type="Proteomes" id="UP000315891"/>
    </source>
</evidence>
<gene>
    <name evidence="2" type="ORF">FNZ56_05535</name>
</gene>
<proteinExistence type="predicted"/>
<name>A0A516V4B2_9GAMM</name>
<protein>
    <submittedName>
        <fullName evidence="2">Uncharacterized protein</fullName>
    </submittedName>
</protein>
<dbReference type="OrthoDB" id="9957694at2"/>
<organism evidence="2 3">
    <name type="scientific">Pseudoluteimonas lycopersici</name>
    <dbReference type="NCBI Taxonomy" id="1324796"/>
    <lineage>
        <taxon>Bacteria</taxon>
        <taxon>Pseudomonadati</taxon>
        <taxon>Pseudomonadota</taxon>
        <taxon>Gammaproteobacteria</taxon>
        <taxon>Lysobacterales</taxon>
        <taxon>Lysobacteraceae</taxon>
        <taxon>Pseudoluteimonas</taxon>
    </lineage>
</organism>
<feature type="transmembrane region" description="Helical" evidence="1">
    <location>
        <begin position="45"/>
        <end position="64"/>
    </location>
</feature>
<accession>A0A516V4B2</accession>
<keyword evidence="1" id="KW-0812">Transmembrane</keyword>
<keyword evidence="1" id="KW-1133">Transmembrane helix</keyword>
<feature type="transmembrane region" description="Helical" evidence="1">
    <location>
        <begin position="12"/>
        <end position="33"/>
    </location>
</feature>